<accession>A0ABR1ZX89</accession>
<dbReference type="Proteomes" id="UP001472677">
    <property type="component" value="Unassembled WGS sequence"/>
</dbReference>
<evidence type="ECO:0000313" key="2">
    <source>
        <dbReference type="Proteomes" id="UP001472677"/>
    </source>
</evidence>
<evidence type="ECO:0000313" key="1">
    <source>
        <dbReference type="EMBL" id="KAK8485208.1"/>
    </source>
</evidence>
<proteinExistence type="predicted"/>
<reference evidence="1 2" key="1">
    <citation type="journal article" date="2024" name="G3 (Bethesda)">
        <title>Genome assembly of Hibiscus sabdariffa L. provides insights into metabolisms of medicinal natural products.</title>
        <authorList>
            <person name="Kim T."/>
        </authorList>
    </citation>
    <scope>NUCLEOTIDE SEQUENCE [LARGE SCALE GENOMIC DNA]</scope>
    <source>
        <strain evidence="1">TK-2024</strain>
        <tissue evidence="1">Old leaves</tissue>
    </source>
</reference>
<comment type="caution">
    <text evidence="1">The sequence shown here is derived from an EMBL/GenBank/DDBJ whole genome shotgun (WGS) entry which is preliminary data.</text>
</comment>
<gene>
    <name evidence="1" type="ORF">V6N12_038268</name>
</gene>
<protein>
    <submittedName>
        <fullName evidence="1">Uncharacterized protein</fullName>
    </submittedName>
</protein>
<name>A0ABR1ZX89_9ROSI</name>
<dbReference type="EMBL" id="JBBPBM010001310">
    <property type="protein sequence ID" value="KAK8485208.1"/>
    <property type="molecule type" value="Genomic_DNA"/>
</dbReference>
<keyword evidence="2" id="KW-1185">Reference proteome</keyword>
<sequence>MNMFSTMLQCRSRMCSRKAGLCGVHLSSVKMSEQVQCGKPCAGWVCFQDLWYGDHWRCCSRGMATRLHQVCQRSFKLCLLVVQMDTCDPHQLVSDEDMLQITCPS</sequence>
<organism evidence="1 2">
    <name type="scientific">Hibiscus sabdariffa</name>
    <name type="common">roselle</name>
    <dbReference type="NCBI Taxonomy" id="183260"/>
    <lineage>
        <taxon>Eukaryota</taxon>
        <taxon>Viridiplantae</taxon>
        <taxon>Streptophyta</taxon>
        <taxon>Embryophyta</taxon>
        <taxon>Tracheophyta</taxon>
        <taxon>Spermatophyta</taxon>
        <taxon>Magnoliopsida</taxon>
        <taxon>eudicotyledons</taxon>
        <taxon>Gunneridae</taxon>
        <taxon>Pentapetalae</taxon>
        <taxon>rosids</taxon>
        <taxon>malvids</taxon>
        <taxon>Malvales</taxon>
        <taxon>Malvaceae</taxon>
        <taxon>Malvoideae</taxon>
        <taxon>Hibiscus</taxon>
    </lineage>
</organism>